<keyword evidence="2" id="KW-1185">Reference proteome</keyword>
<accession>A0A3P7YN89</accession>
<sequence length="115" mass="12922">MLVDSNRVCWNVGLQLNLTKTMFVRNGRVSDAPFSLGGTNISECSSCMYLGREVKNADDLAPELIRRKRAAWRAFESVEEVVGKTNNVRLRAHYPAHSSSRANIRFKDLSYTKAG</sequence>
<evidence type="ECO:0000313" key="2">
    <source>
        <dbReference type="Proteomes" id="UP000050761"/>
    </source>
</evidence>
<evidence type="ECO:0000313" key="3">
    <source>
        <dbReference type="WBParaSite" id="HPBE_0001172801-mRNA-1"/>
    </source>
</evidence>
<organism evidence="2 3">
    <name type="scientific">Heligmosomoides polygyrus</name>
    <name type="common">Parasitic roundworm</name>
    <dbReference type="NCBI Taxonomy" id="6339"/>
    <lineage>
        <taxon>Eukaryota</taxon>
        <taxon>Metazoa</taxon>
        <taxon>Ecdysozoa</taxon>
        <taxon>Nematoda</taxon>
        <taxon>Chromadorea</taxon>
        <taxon>Rhabditida</taxon>
        <taxon>Rhabditina</taxon>
        <taxon>Rhabditomorpha</taxon>
        <taxon>Strongyloidea</taxon>
        <taxon>Heligmosomidae</taxon>
        <taxon>Heligmosomoides</taxon>
    </lineage>
</organism>
<evidence type="ECO:0000313" key="1">
    <source>
        <dbReference type="EMBL" id="VDO89630.1"/>
    </source>
</evidence>
<reference evidence="1 2" key="1">
    <citation type="submission" date="2018-11" db="EMBL/GenBank/DDBJ databases">
        <authorList>
            <consortium name="Pathogen Informatics"/>
        </authorList>
    </citation>
    <scope>NUCLEOTIDE SEQUENCE [LARGE SCALE GENOMIC DNA]</scope>
</reference>
<dbReference type="EMBL" id="UZAH01027208">
    <property type="protein sequence ID" value="VDO89630.1"/>
    <property type="molecule type" value="Genomic_DNA"/>
</dbReference>
<dbReference type="WBParaSite" id="HPBE_0001172801-mRNA-1">
    <property type="protein sequence ID" value="HPBE_0001172801-mRNA-1"/>
    <property type="gene ID" value="HPBE_0001172801"/>
</dbReference>
<protein>
    <submittedName>
        <fullName evidence="3">Reverse transcriptase domain-containing protein</fullName>
    </submittedName>
</protein>
<dbReference type="Proteomes" id="UP000050761">
    <property type="component" value="Unassembled WGS sequence"/>
</dbReference>
<dbReference type="OrthoDB" id="5824068at2759"/>
<accession>A0A183FU89</accession>
<reference evidence="3" key="2">
    <citation type="submission" date="2019-09" db="UniProtKB">
        <authorList>
            <consortium name="WormBaseParasite"/>
        </authorList>
    </citation>
    <scope>IDENTIFICATION</scope>
</reference>
<name>A0A183FU89_HELPZ</name>
<proteinExistence type="predicted"/>
<gene>
    <name evidence="1" type="ORF">HPBE_LOCUS11729</name>
</gene>
<dbReference type="AlphaFoldDB" id="A0A183FU89"/>